<feature type="compositionally biased region" description="Basic and acidic residues" evidence="1">
    <location>
        <begin position="235"/>
        <end position="262"/>
    </location>
</feature>
<feature type="compositionally biased region" description="Polar residues" evidence="1">
    <location>
        <begin position="334"/>
        <end position="344"/>
    </location>
</feature>
<evidence type="ECO:0000256" key="1">
    <source>
        <dbReference type="SAM" id="MobiDB-lite"/>
    </source>
</evidence>
<feature type="compositionally biased region" description="Basic and acidic residues" evidence="1">
    <location>
        <begin position="301"/>
        <end position="317"/>
    </location>
</feature>
<feature type="compositionally biased region" description="Polar residues" evidence="1">
    <location>
        <begin position="118"/>
        <end position="128"/>
    </location>
</feature>
<feature type="region of interest" description="Disordered" evidence="1">
    <location>
        <begin position="73"/>
        <end position="96"/>
    </location>
</feature>
<feature type="compositionally biased region" description="Polar residues" evidence="1">
    <location>
        <begin position="80"/>
        <end position="96"/>
    </location>
</feature>
<dbReference type="EMBL" id="FR824133">
    <property type="protein sequence ID" value="CCA20217.1"/>
    <property type="molecule type" value="Genomic_DNA"/>
</dbReference>
<feature type="region of interest" description="Disordered" evidence="1">
    <location>
        <begin position="295"/>
        <end position="371"/>
    </location>
</feature>
<feature type="compositionally biased region" description="Basic and acidic residues" evidence="1">
    <location>
        <begin position="167"/>
        <end position="185"/>
    </location>
</feature>
<feature type="compositionally biased region" description="Basic and acidic residues" evidence="1">
    <location>
        <begin position="129"/>
        <end position="139"/>
    </location>
</feature>
<feature type="compositionally biased region" description="Polar residues" evidence="1">
    <location>
        <begin position="427"/>
        <end position="436"/>
    </location>
</feature>
<feature type="region of interest" description="Disordered" evidence="1">
    <location>
        <begin position="218"/>
        <end position="283"/>
    </location>
</feature>
<feature type="region of interest" description="Disordered" evidence="1">
    <location>
        <begin position="116"/>
        <end position="204"/>
    </location>
</feature>
<organism evidence="2">
    <name type="scientific">Albugo laibachii Nc14</name>
    <dbReference type="NCBI Taxonomy" id="890382"/>
    <lineage>
        <taxon>Eukaryota</taxon>
        <taxon>Sar</taxon>
        <taxon>Stramenopiles</taxon>
        <taxon>Oomycota</taxon>
        <taxon>Peronosporomycetes</taxon>
        <taxon>Albuginales</taxon>
        <taxon>Albuginaceae</taxon>
        <taxon>Albugo</taxon>
    </lineage>
</organism>
<name>F0WG82_9STRA</name>
<feature type="compositionally biased region" description="Basic and acidic residues" evidence="1">
    <location>
        <begin position="345"/>
        <end position="366"/>
    </location>
</feature>
<accession>F0WG82</accession>
<gene>
    <name evidence="2" type="primary">AlNc14C88G5612</name>
    <name evidence="2" type="ORF">ALNC14_063600</name>
</gene>
<feature type="compositionally biased region" description="Polar residues" evidence="1">
    <location>
        <begin position="270"/>
        <end position="283"/>
    </location>
</feature>
<evidence type="ECO:0000313" key="2">
    <source>
        <dbReference type="EMBL" id="CCA20217.1"/>
    </source>
</evidence>
<sequence>MESRTAAFGLSLFKTLSTANNSSEQETRMVRISVRSLPIVAFVLLDSSQQHLVLGMGSVADIYRPAHRRLADDEGVENHPPSTESPHPGASSQSINTYPTWTSKLWYGKKSKDALKYSKSSKSPQPDATKQHHQDHIQENEVVLSQTKNEQQKESSGDAQRNPANKNELKDGSESTDHISKHNEAMHPTSSQSSNTDPGSVGWRKRVSDNVANYFSRSESSHLTAPHHHSHHTPGKNEHDSINCENEHQGEKSGAAHHESGHQHPPTAAGHSTNTATEQRSWTTRLTHTVSHYVGFRKPTTPHEHRNHIQKENEEGKKHVHCKSGHPEEHHPSTVGNESATKSAPSHDGKKEDYGAGHSSKPEAKKKSLVGRIHHSVRKAFGRVKGHLSNMFSRLHGTMKKHTQKVGQWFRSKKTTKTVEPKDGPNSGPTHAASKQSEARTL</sequence>
<feature type="region of interest" description="Disordered" evidence="1">
    <location>
        <begin position="400"/>
        <end position="442"/>
    </location>
</feature>
<dbReference type="AlphaFoldDB" id="F0WG82"/>
<dbReference type="HOGENOM" id="CLU_620248_0_0_1"/>
<feature type="compositionally biased region" description="Basic residues" evidence="1">
    <location>
        <begin position="225"/>
        <end position="234"/>
    </location>
</feature>
<reference evidence="2" key="2">
    <citation type="submission" date="2011-02" db="EMBL/GenBank/DDBJ databases">
        <authorList>
            <person name="MacLean D."/>
        </authorList>
    </citation>
    <scope>NUCLEOTIDE SEQUENCE</scope>
</reference>
<feature type="compositionally biased region" description="Polar residues" evidence="1">
    <location>
        <begin position="188"/>
        <end position="198"/>
    </location>
</feature>
<protein>
    <submittedName>
        <fullName evidence="2">AlNc14C88G5612 protein</fullName>
    </submittedName>
</protein>
<proteinExistence type="predicted"/>
<reference evidence="2" key="1">
    <citation type="journal article" date="2011" name="PLoS Biol.">
        <title>Gene gain and loss during evolution of obligate parasitism in the white rust pathogen of Arabidopsis thaliana.</title>
        <authorList>
            <person name="Kemen E."/>
            <person name="Gardiner A."/>
            <person name="Schultz-Larsen T."/>
            <person name="Kemen A.C."/>
            <person name="Balmuth A.L."/>
            <person name="Robert-Seilaniantz A."/>
            <person name="Bailey K."/>
            <person name="Holub E."/>
            <person name="Studholme D.J."/>
            <person name="Maclean D."/>
            <person name="Jones J.D."/>
        </authorList>
    </citation>
    <scope>NUCLEOTIDE SEQUENCE</scope>
</reference>